<keyword evidence="10" id="KW-0175">Coiled coil</keyword>
<evidence type="ECO:0000256" key="7">
    <source>
        <dbReference type="ARBA" id="ARBA00023204"/>
    </source>
</evidence>
<evidence type="ECO:0000313" key="12">
    <source>
        <dbReference type="EMBL" id="SDW54614.1"/>
    </source>
</evidence>
<dbReference type="Gene3D" id="3.40.50.300">
    <property type="entry name" value="P-loop containing nucleotide triphosphate hydrolases"/>
    <property type="match status" value="2"/>
</dbReference>
<evidence type="ECO:0000256" key="3">
    <source>
        <dbReference type="ARBA" id="ARBA00021315"/>
    </source>
</evidence>
<dbReference type="PIRSF" id="PIRSF003128">
    <property type="entry name" value="RecN"/>
    <property type="match status" value="1"/>
</dbReference>
<dbReference type="PANTHER" id="PTHR11059:SF0">
    <property type="entry name" value="DNA REPAIR PROTEIN RECN"/>
    <property type="match status" value="1"/>
</dbReference>
<comment type="function">
    <text evidence="1 9">May be involved in recombinational repair of damaged DNA.</text>
</comment>
<comment type="caution">
    <text evidence="12">The sequence shown here is derived from an EMBL/GenBank/DDBJ whole genome shotgun (WGS) entry which is preliminary data.</text>
</comment>
<evidence type="ECO:0000256" key="1">
    <source>
        <dbReference type="ARBA" id="ARBA00003618"/>
    </source>
</evidence>
<dbReference type="RefSeq" id="WP_074704549.1">
    <property type="nucleotide sequence ID" value="NZ_DLEB01000098.1"/>
</dbReference>
<evidence type="ECO:0000256" key="8">
    <source>
        <dbReference type="ARBA" id="ARBA00033408"/>
    </source>
</evidence>
<gene>
    <name evidence="12" type="ORF">SAMN05216495_102190</name>
</gene>
<dbReference type="InterPro" id="IPR004604">
    <property type="entry name" value="DNA_recomb/repair_RecN"/>
</dbReference>
<dbReference type="CDD" id="cd03241">
    <property type="entry name" value="ABC_RecN"/>
    <property type="match status" value="2"/>
</dbReference>
<evidence type="ECO:0000259" key="11">
    <source>
        <dbReference type="Pfam" id="PF02463"/>
    </source>
</evidence>
<dbReference type="PANTHER" id="PTHR11059">
    <property type="entry name" value="DNA REPAIR PROTEIN RECN"/>
    <property type="match status" value="1"/>
</dbReference>
<name>A0A1H2UGD2_ACIFE</name>
<dbReference type="InterPro" id="IPR003395">
    <property type="entry name" value="RecF/RecN/SMC_N"/>
</dbReference>
<reference evidence="12 13" key="1">
    <citation type="submission" date="2016-10" db="EMBL/GenBank/DDBJ databases">
        <authorList>
            <person name="Varghese N."/>
            <person name="Submissions S."/>
        </authorList>
    </citation>
    <scope>NUCLEOTIDE SEQUENCE [LARGE SCALE GENOMIC DNA]</scope>
    <source>
        <strain evidence="12 13">WCC6</strain>
    </source>
</reference>
<evidence type="ECO:0000256" key="10">
    <source>
        <dbReference type="SAM" id="Coils"/>
    </source>
</evidence>
<organism evidence="12 13">
    <name type="scientific">Acidaminococcus fermentans</name>
    <dbReference type="NCBI Taxonomy" id="905"/>
    <lineage>
        <taxon>Bacteria</taxon>
        <taxon>Bacillati</taxon>
        <taxon>Bacillota</taxon>
        <taxon>Negativicutes</taxon>
        <taxon>Acidaminococcales</taxon>
        <taxon>Acidaminococcaceae</taxon>
        <taxon>Acidaminococcus</taxon>
    </lineage>
</organism>
<proteinExistence type="inferred from homology"/>
<evidence type="ECO:0000256" key="5">
    <source>
        <dbReference type="ARBA" id="ARBA00022763"/>
    </source>
</evidence>
<evidence type="ECO:0000256" key="6">
    <source>
        <dbReference type="ARBA" id="ARBA00022840"/>
    </source>
</evidence>
<dbReference type="GO" id="GO:0006310">
    <property type="term" value="P:DNA recombination"/>
    <property type="evidence" value="ECO:0007669"/>
    <property type="project" value="InterPro"/>
</dbReference>
<dbReference type="Pfam" id="PF02463">
    <property type="entry name" value="SMC_N"/>
    <property type="match status" value="1"/>
</dbReference>
<protein>
    <recommendedName>
        <fullName evidence="3 9">DNA repair protein RecN</fullName>
    </recommendedName>
    <alternativeName>
        <fullName evidence="8 9">Recombination protein N</fullName>
    </alternativeName>
</protein>
<comment type="similarity">
    <text evidence="2 9">Belongs to the RecN family.</text>
</comment>
<keyword evidence="6" id="KW-0067">ATP-binding</keyword>
<dbReference type="NCBIfam" id="TIGR00634">
    <property type="entry name" value="recN"/>
    <property type="match status" value="1"/>
</dbReference>
<dbReference type="GO" id="GO:0043590">
    <property type="term" value="C:bacterial nucleoid"/>
    <property type="evidence" value="ECO:0007669"/>
    <property type="project" value="TreeGrafter"/>
</dbReference>
<evidence type="ECO:0000256" key="4">
    <source>
        <dbReference type="ARBA" id="ARBA00022741"/>
    </source>
</evidence>
<keyword evidence="5 9" id="KW-0227">DNA damage</keyword>
<dbReference type="AlphaFoldDB" id="A0A1H2UGD2"/>
<evidence type="ECO:0000313" key="13">
    <source>
        <dbReference type="Proteomes" id="UP000182379"/>
    </source>
</evidence>
<dbReference type="GO" id="GO:0005524">
    <property type="term" value="F:ATP binding"/>
    <property type="evidence" value="ECO:0007669"/>
    <property type="project" value="UniProtKB-KW"/>
</dbReference>
<dbReference type="SUPFAM" id="SSF52540">
    <property type="entry name" value="P-loop containing nucleoside triphosphate hydrolases"/>
    <property type="match status" value="1"/>
</dbReference>
<keyword evidence="7 9" id="KW-0234">DNA repair</keyword>
<dbReference type="FunFam" id="3.40.50.300:FF:000319">
    <property type="entry name" value="DNA repair protein RecN"/>
    <property type="match status" value="1"/>
</dbReference>
<accession>A0A1H2UGD2</accession>
<dbReference type="GO" id="GO:0006281">
    <property type="term" value="P:DNA repair"/>
    <property type="evidence" value="ECO:0007669"/>
    <property type="project" value="UniProtKB-KW"/>
</dbReference>
<evidence type="ECO:0000256" key="9">
    <source>
        <dbReference type="PIRNR" id="PIRNR003128"/>
    </source>
</evidence>
<dbReference type="EMBL" id="FNOP01000002">
    <property type="protein sequence ID" value="SDW54614.1"/>
    <property type="molecule type" value="Genomic_DNA"/>
</dbReference>
<dbReference type="InterPro" id="IPR027417">
    <property type="entry name" value="P-loop_NTPase"/>
</dbReference>
<dbReference type="Proteomes" id="UP000182379">
    <property type="component" value="Unassembled WGS sequence"/>
</dbReference>
<feature type="coiled-coil region" evidence="10">
    <location>
        <begin position="340"/>
        <end position="367"/>
    </location>
</feature>
<dbReference type="GO" id="GO:0009432">
    <property type="term" value="P:SOS response"/>
    <property type="evidence" value="ECO:0007669"/>
    <property type="project" value="TreeGrafter"/>
</dbReference>
<feature type="domain" description="RecF/RecN/SMC N-terminal" evidence="11">
    <location>
        <begin position="1"/>
        <end position="511"/>
    </location>
</feature>
<sequence length="574" mass="64102">MLNSLEVHNFALIDRLRVDFTPGFNVFTGETGAGKSILIDAFSIVLGSRASVDYLRPGADAYWIQAVFDIEGLETVHDILRELDLDLGEDTLFLRRKVTAGGKSQAFVNERQVPVYVLSRLASQLVDIHGQHENQTLLAPGAALTILDHWDPRLQALLEKYQEKFVAYDKARETVKKWLLKDAHQTEDLERLEGEIKEIDEARIQPGEDEQLRETVRKLSNQEKILQAVGEAHHYLEGGEDSVPSALDAINTARTTLEGVLDYAPELKPYAESMDSAWETLEDVRQSLGDILAADHDDRETLEAAQERLDQLYRLKQKYGGSLEEVLTYRDKAQAEYEGLLSLESTLARLRKQEAILKAEMQTEADKLTAARKKAAGLLVEALLPHIRDLAMPEGRVDLQFARLPECHGRGQDNVQFLFSANAGMDLKPLGRIASGGELSRFALALKTVMMKKFGVPTMIFDEIDTGVGGVTAQKMAEKMALIARQRQVLCITHLAQIACFADHQLYIHKSADKGSTVSQVDVLDEEGRIQEIMRMTGGTNTSRSARENARELLAMAAKFKKTKESDIHENPAR</sequence>
<evidence type="ECO:0000256" key="2">
    <source>
        <dbReference type="ARBA" id="ARBA00009441"/>
    </source>
</evidence>
<keyword evidence="4" id="KW-0547">Nucleotide-binding</keyword>